<dbReference type="Proteomes" id="UP000634136">
    <property type="component" value="Unassembled WGS sequence"/>
</dbReference>
<dbReference type="EMBL" id="JAAIUW010000007">
    <property type="protein sequence ID" value="KAF7822510.1"/>
    <property type="molecule type" value="Genomic_DNA"/>
</dbReference>
<protein>
    <submittedName>
        <fullName evidence="1">Uncharacterized protein</fullName>
    </submittedName>
</protein>
<proteinExistence type="predicted"/>
<organism evidence="1 2">
    <name type="scientific">Senna tora</name>
    <dbReference type="NCBI Taxonomy" id="362788"/>
    <lineage>
        <taxon>Eukaryota</taxon>
        <taxon>Viridiplantae</taxon>
        <taxon>Streptophyta</taxon>
        <taxon>Embryophyta</taxon>
        <taxon>Tracheophyta</taxon>
        <taxon>Spermatophyta</taxon>
        <taxon>Magnoliopsida</taxon>
        <taxon>eudicotyledons</taxon>
        <taxon>Gunneridae</taxon>
        <taxon>Pentapetalae</taxon>
        <taxon>rosids</taxon>
        <taxon>fabids</taxon>
        <taxon>Fabales</taxon>
        <taxon>Fabaceae</taxon>
        <taxon>Caesalpinioideae</taxon>
        <taxon>Cassia clade</taxon>
        <taxon>Senna</taxon>
    </lineage>
</organism>
<gene>
    <name evidence="1" type="ORF">G2W53_020654</name>
</gene>
<accession>A0A834TIQ7</accession>
<reference evidence="1" key="1">
    <citation type="submission" date="2020-09" db="EMBL/GenBank/DDBJ databases">
        <title>Genome-Enabled Discovery of Anthraquinone Biosynthesis in Senna tora.</title>
        <authorList>
            <person name="Kang S.-H."/>
            <person name="Pandey R.P."/>
            <person name="Lee C.-M."/>
            <person name="Sim J.-S."/>
            <person name="Jeong J.-T."/>
            <person name="Choi B.-S."/>
            <person name="Jung M."/>
            <person name="Ginzburg D."/>
            <person name="Zhao K."/>
            <person name="Won S.Y."/>
            <person name="Oh T.-J."/>
            <person name="Yu Y."/>
            <person name="Kim N.-H."/>
            <person name="Lee O.R."/>
            <person name="Lee T.-H."/>
            <person name="Bashyal P."/>
            <person name="Kim T.-S."/>
            <person name="Lee W.-H."/>
            <person name="Kawkins C."/>
            <person name="Kim C.-K."/>
            <person name="Kim J.S."/>
            <person name="Ahn B.O."/>
            <person name="Rhee S.Y."/>
            <person name="Sohng J.K."/>
        </authorList>
    </citation>
    <scope>NUCLEOTIDE SEQUENCE</scope>
    <source>
        <tissue evidence="1">Leaf</tissue>
    </source>
</reference>
<dbReference type="AlphaFoldDB" id="A0A834TIQ7"/>
<evidence type="ECO:0000313" key="1">
    <source>
        <dbReference type="EMBL" id="KAF7822510.1"/>
    </source>
</evidence>
<evidence type="ECO:0000313" key="2">
    <source>
        <dbReference type="Proteomes" id="UP000634136"/>
    </source>
</evidence>
<comment type="caution">
    <text evidence="1">The sequence shown here is derived from an EMBL/GenBank/DDBJ whole genome shotgun (WGS) entry which is preliminary data.</text>
</comment>
<name>A0A834TIQ7_9FABA</name>
<sequence length="51" mass="5739">METLKHQVVELGKEDQGRNVKHGEASRVVRGNGKEALRDSERVGRRIWGIG</sequence>
<keyword evidence="2" id="KW-1185">Reference proteome</keyword>